<protein>
    <submittedName>
        <fullName evidence="1 2">Uncharacterized protein</fullName>
    </submittedName>
</protein>
<dbReference type="PaxDb" id="3880-AES60399"/>
<dbReference type="AlphaFoldDB" id="G7I6L5"/>
<dbReference type="HOGENOM" id="CLU_2658148_0_0_1"/>
<evidence type="ECO:0000313" key="2">
    <source>
        <dbReference type="EnsemblPlants" id="AES60399"/>
    </source>
</evidence>
<reference evidence="1 3" key="1">
    <citation type="journal article" date="2011" name="Nature">
        <title>The Medicago genome provides insight into the evolution of rhizobial symbioses.</title>
        <authorList>
            <person name="Young N.D."/>
            <person name="Debelle F."/>
            <person name="Oldroyd G.E."/>
            <person name="Geurts R."/>
            <person name="Cannon S.B."/>
            <person name="Udvardi M.K."/>
            <person name="Benedito V.A."/>
            <person name="Mayer K.F."/>
            <person name="Gouzy J."/>
            <person name="Schoof H."/>
            <person name="Van de Peer Y."/>
            <person name="Proost S."/>
            <person name="Cook D.R."/>
            <person name="Meyers B.C."/>
            <person name="Spannagl M."/>
            <person name="Cheung F."/>
            <person name="De Mita S."/>
            <person name="Krishnakumar V."/>
            <person name="Gundlach H."/>
            <person name="Zhou S."/>
            <person name="Mudge J."/>
            <person name="Bharti A.K."/>
            <person name="Murray J.D."/>
            <person name="Naoumkina M.A."/>
            <person name="Rosen B."/>
            <person name="Silverstein K.A."/>
            <person name="Tang H."/>
            <person name="Rombauts S."/>
            <person name="Zhao P.X."/>
            <person name="Zhou P."/>
            <person name="Barbe V."/>
            <person name="Bardou P."/>
            <person name="Bechner M."/>
            <person name="Bellec A."/>
            <person name="Berger A."/>
            <person name="Berges H."/>
            <person name="Bidwell S."/>
            <person name="Bisseling T."/>
            <person name="Choisne N."/>
            <person name="Couloux A."/>
            <person name="Denny R."/>
            <person name="Deshpande S."/>
            <person name="Dai X."/>
            <person name="Doyle J.J."/>
            <person name="Dudez A.M."/>
            <person name="Farmer A.D."/>
            <person name="Fouteau S."/>
            <person name="Franken C."/>
            <person name="Gibelin C."/>
            <person name="Gish J."/>
            <person name="Goldstein S."/>
            <person name="Gonzalez A.J."/>
            <person name="Green P.J."/>
            <person name="Hallab A."/>
            <person name="Hartog M."/>
            <person name="Hua A."/>
            <person name="Humphray S.J."/>
            <person name="Jeong D.H."/>
            <person name="Jing Y."/>
            <person name="Jocker A."/>
            <person name="Kenton S.M."/>
            <person name="Kim D.J."/>
            <person name="Klee K."/>
            <person name="Lai H."/>
            <person name="Lang C."/>
            <person name="Lin S."/>
            <person name="Macmil S.L."/>
            <person name="Magdelenat G."/>
            <person name="Matthews L."/>
            <person name="McCorrison J."/>
            <person name="Monaghan E.L."/>
            <person name="Mun J.H."/>
            <person name="Najar F.Z."/>
            <person name="Nicholson C."/>
            <person name="Noirot C."/>
            <person name="O'Bleness M."/>
            <person name="Paule C.R."/>
            <person name="Poulain J."/>
            <person name="Prion F."/>
            <person name="Qin B."/>
            <person name="Qu C."/>
            <person name="Retzel E.F."/>
            <person name="Riddle C."/>
            <person name="Sallet E."/>
            <person name="Samain S."/>
            <person name="Samson N."/>
            <person name="Sanders I."/>
            <person name="Saurat O."/>
            <person name="Scarpelli C."/>
            <person name="Schiex T."/>
            <person name="Segurens B."/>
            <person name="Severin A.J."/>
            <person name="Sherrier D.J."/>
            <person name="Shi R."/>
            <person name="Sims S."/>
            <person name="Singer S.R."/>
            <person name="Sinharoy S."/>
            <person name="Sterck L."/>
            <person name="Viollet A."/>
            <person name="Wang B.B."/>
            <person name="Wang K."/>
            <person name="Wang M."/>
            <person name="Wang X."/>
            <person name="Warfsmann J."/>
            <person name="Weissenbach J."/>
            <person name="White D.D."/>
            <person name="White J.D."/>
            <person name="Wiley G.B."/>
            <person name="Wincker P."/>
            <person name="Xing Y."/>
            <person name="Yang L."/>
            <person name="Yao Z."/>
            <person name="Ying F."/>
            <person name="Zhai J."/>
            <person name="Zhou L."/>
            <person name="Zuber A."/>
            <person name="Denarie J."/>
            <person name="Dixon R.A."/>
            <person name="May G.D."/>
            <person name="Schwartz D.C."/>
            <person name="Rogers J."/>
            <person name="Quetier F."/>
            <person name="Town C.D."/>
            <person name="Roe B.A."/>
        </authorList>
    </citation>
    <scope>NUCLEOTIDE SEQUENCE [LARGE SCALE GENOMIC DNA]</scope>
    <source>
        <strain evidence="1">A17</strain>
        <strain evidence="2 3">cv. Jemalong A17</strain>
    </source>
</reference>
<keyword evidence="3" id="KW-1185">Reference proteome</keyword>
<dbReference type="EnsemblPlants" id="AES60399">
    <property type="protein sequence ID" value="AES60399"/>
    <property type="gene ID" value="MTR_1g045050"/>
</dbReference>
<proteinExistence type="predicted"/>
<reference evidence="1 3" key="2">
    <citation type="journal article" date="2014" name="BMC Genomics">
        <title>An improved genome release (version Mt4.0) for the model legume Medicago truncatula.</title>
        <authorList>
            <person name="Tang H."/>
            <person name="Krishnakumar V."/>
            <person name="Bidwell S."/>
            <person name="Rosen B."/>
            <person name="Chan A."/>
            <person name="Zhou S."/>
            <person name="Gentzbittel L."/>
            <person name="Childs K.L."/>
            <person name="Yandell M."/>
            <person name="Gundlach H."/>
            <person name="Mayer K.F."/>
            <person name="Schwartz D.C."/>
            <person name="Town C.D."/>
        </authorList>
    </citation>
    <scope>GENOME REANNOTATION</scope>
    <source>
        <strain evidence="2 3">cv. Jemalong A17</strain>
    </source>
</reference>
<dbReference type="EMBL" id="CM001217">
    <property type="protein sequence ID" value="AES60399.1"/>
    <property type="molecule type" value="Genomic_DNA"/>
</dbReference>
<evidence type="ECO:0000313" key="1">
    <source>
        <dbReference type="EMBL" id="AES60399.1"/>
    </source>
</evidence>
<gene>
    <name evidence="1" type="ordered locus">MTR_1g045050</name>
</gene>
<accession>G7I6L5</accession>
<name>G7I6L5_MEDTR</name>
<sequence length="76" mass="9078">MDLFTRDKISYNDNELSNYWSSSKFLEKSVSNFNFDRLYLFPEHEQVKIYSEEKEKDDVEGFGIGLDSIGFMCMIW</sequence>
<organism evidence="1 3">
    <name type="scientific">Medicago truncatula</name>
    <name type="common">Barrel medic</name>
    <name type="synonym">Medicago tribuloides</name>
    <dbReference type="NCBI Taxonomy" id="3880"/>
    <lineage>
        <taxon>Eukaryota</taxon>
        <taxon>Viridiplantae</taxon>
        <taxon>Streptophyta</taxon>
        <taxon>Embryophyta</taxon>
        <taxon>Tracheophyta</taxon>
        <taxon>Spermatophyta</taxon>
        <taxon>Magnoliopsida</taxon>
        <taxon>eudicotyledons</taxon>
        <taxon>Gunneridae</taxon>
        <taxon>Pentapetalae</taxon>
        <taxon>rosids</taxon>
        <taxon>fabids</taxon>
        <taxon>Fabales</taxon>
        <taxon>Fabaceae</taxon>
        <taxon>Papilionoideae</taxon>
        <taxon>50 kb inversion clade</taxon>
        <taxon>NPAAA clade</taxon>
        <taxon>Hologalegina</taxon>
        <taxon>IRL clade</taxon>
        <taxon>Trifolieae</taxon>
        <taxon>Medicago</taxon>
    </lineage>
</organism>
<evidence type="ECO:0000313" key="3">
    <source>
        <dbReference type="Proteomes" id="UP000002051"/>
    </source>
</evidence>
<reference evidence="2" key="3">
    <citation type="submission" date="2015-04" db="UniProtKB">
        <authorList>
            <consortium name="EnsemblPlants"/>
        </authorList>
    </citation>
    <scope>IDENTIFICATION</scope>
    <source>
        <strain evidence="2">cv. Jemalong A17</strain>
    </source>
</reference>
<dbReference type="Proteomes" id="UP000002051">
    <property type="component" value="Unassembled WGS sequence"/>
</dbReference>